<accession>A0A3L9XZ90</accession>
<organism evidence="2 3">
    <name type="scientific">Rhodophyticola porphyridii</name>
    <dbReference type="NCBI Taxonomy" id="1852017"/>
    <lineage>
        <taxon>Bacteria</taxon>
        <taxon>Pseudomonadati</taxon>
        <taxon>Pseudomonadota</taxon>
        <taxon>Alphaproteobacteria</taxon>
        <taxon>Rhodobacterales</taxon>
        <taxon>Roseobacteraceae</taxon>
        <taxon>Rhodophyticola</taxon>
    </lineage>
</organism>
<feature type="region of interest" description="Disordered" evidence="1">
    <location>
        <begin position="40"/>
        <end position="161"/>
    </location>
</feature>
<dbReference type="RefSeq" id="WP_121898576.1">
    <property type="nucleotide sequence ID" value="NZ_RCNT01000006.1"/>
</dbReference>
<sequence>MLKFLFGGRKKPEVKIETQRESFVRLVTELNEAIDALPDKPRVTIDPASGHILPEPPEHFPDEALALPAPGEKATADAAPTPEETTSADMPPEGEEGRTAGTDAAARDASGQSPDDKSVQAALEADGGVRTGRVAPVLPGTPVPNPPKTANSAQETPKPSH</sequence>
<evidence type="ECO:0000313" key="2">
    <source>
        <dbReference type="EMBL" id="RMA41864.1"/>
    </source>
</evidence>
<dbReference type="Proteomes" id="UP000281343">
    <property type="component" value="Unassembled WGS sequence"/>
</dbReference>
<name>A0A3L9XZ90_9RHOB</name>
<feature type="compositionally biased region" description="Low complexity" evidence="1">
    <location>
        <begin position="76"/>
        <end position="89"/>
    </location>
</feature>
<dbReference type="OrthoDB" id="7874671at2"/>
<keyword evidence="3" id="KW-1185">Reference proteome</keyword>
<reference evidence="2 3" key="1">
    <citation type="submission" date="2018-10" db="EMBL/GenBank/DDBJ databases">
        <authorList>
            <person name="Jung H.S."/>
            <person name="Jeon C.O."/>
        </authorList>
    </citation>
    <scope>NUCLEOTIDE SEQUENCE [LARGE SCALE GENOMIC DNA]</scope>
    <source>
        <strain evidence="2 3">MA-7-27</strain>
    </source>
</reference>
<comment type="caution">
    <text evidence="2">The sequence shown here is derived from an EMBL/GenBank/DDBJ whole genome shotgun (WGS) entry which is preliminary data.</text>
</comment>
<feature type="compositionally biased region" description="Low complexity" evidence="1">
    <location>
        <begin position="99"/>
        <end position="109"/>
    </location>
</feature>
<gene>
    <name evidence="2" type="ORF">D9R08_13525</name>
</gene>
<proteinExistence type="predicted"/>
<evidence type="ECO:0000313" key="3">
    <source>
        <dbReference type="Proteomes" id="UP000281343"/>
    </source>
</evidence>
<protein>
    <submittedName>
        <fullName evidence="2">Uncharacterized protein</fullName>
    </submittedName>
</protein>
<dbReference type="EMBL" id="RCNT01000006">
    <property type="protein sequence ID" value="RMA41864.1"/>
    <property type="molecule type" value="Genomic_DNA"/>
</dbReference>
<evidence type="ECO:0000256" key="1">
    <source>
        <dbReference type="SAM" id="MobiDB-lite"/>
    </source>
</evidence>
<feature type="compositionally biased region" description="Polar residues" evidence="1">
    <location>
        <begin position="148"/>
        <end position="161"/>
    </location>
</feature>
<dbReference type="AlphaFoldDB" id="A0A3L9XZ90"/>